<organism evidence="3 4">
    <name type="scientific">Agrococcus jejuensis</name>
    <dbReference type="NCBI Taxonomy" id="399736"/>
    <lineage>
        <taxon>Bacteria</taxon>
        <taxon>Bacillati</taxon>
        <taxon>Actinomycetota</taxon>
        <taxon>Actinomycetes</taxon>
        <taxon>Micrococcales</taxon>
        <taxon>Microbacteriaceae</taxon>
        <taxon>Agrococcus</taxon>
    </lineage>
</organism>
<accession>A0A1G8FVU4</accession>
<gene>
    <name evidence="3" type="ORF">SAMN04489720_2633</name>
</gene>
<dbReference type="SMART" id="SM00422">
    <property type="entry name" value="HTH_MERR"/>
    <property type="match status" value="1"/>
</dbReference>
<dbReference type="GO" id="GO:0003700">
    <property type="term" value="F:DNA-binding transcription factor activity"/>
    <property type="evidence" value="ECO:0007669"/>
    <property type="project" value="InterPro"/>
</dbReference>
<dbReference type="EMBL" id="LT629695">
    <property type="protein sequence ID" value="SDH86086.1"/>
    <property type="molecule type" value="Genomic_DNA"/>
</dbReference>
<evidence type="ECO:0000256" key="1">
    <source>
        <dbReference type="ARBA" id="ARBA00023125"/>
    </source>
</evidence>
<reference evidence="4" key="1">
    <citation type="submission" date="2016-10" db="EMBL/GenBank/DDBJ databases">
        <authorList>
            <person name="Varghese N."/>
            <person name="Submissions S."/>
        </authorList>
    </citation>
    <scope>NUCLEOTIDE SEQUENCE [LARGE SCALE GENOMIC DNA]</scope>
    <source>
        <strain evidence="4">DSM 22002</strain>
    </source>
</reference>
<dbReference type="OrthoDB" id="4569196at2"/>
<dbReference type="Pfam" id="PF13411">
    <property type="entry name" value="MerR_1"/>
    <property type="match status" value="1"/>
</dbReference>
<dbReference type="AlphaFoldDB" id="A0A1G8FVU4"/>
<name>A0A1G8FVU4_9MICO</name>
<dbReference type="CDD" id="cd00592">
    <property type="entry name" value="HTH_MerR-like"/>
    <property type="match status" value="1"/>
</dbReference>
<dbReference type="STRING" id="399736.SAMN04489720_2633"/>
<sequence length="248" mass="27366">MAWSTRELAELAGTTLKTVRHYHSVGLLPEPERRVNGYKQYGAAHLVRLLRIRRLVDLGIPLARIGDMVDDPGSGTDALRALDEELGEQIARLQRVRDEVSSIVEHGAPADLPEGFSSVAGNMNAADRALMLVYSRLYDDEGMQQMREMVGALGRTPLDDELEALPDDADDATRQELAERFAPYLADIRARWSWVNDPSSHASRSPAEMQATVVRTMLEIYSVAQLDVMARADAILGEQQPEAAADDA</sequence>
<dbReference type="PANTHER" id="PTHR30204:SF93">
    <property type="entry name" value="HTH MERR-TYPE DOMAIN-CONTAINING PROTEIN"/>
    <property type="match status" value="1"/>
</dbReference>
<dbReference type="Gene3D" id="1.10.1660.10">
    <property type="match status" value="1"/>
</dbReference>
<keyword evidence="1 3" id="KW-0238">DNA-binding</keyword>
<dbReference type="RefSeq" id="WP_092505688.1">
    <property type="nucleotide sequence ID" value="NZ_LT629695.1"/>
</dbReference>
<dbReference type="SUPFAM" id="SSF46955">
    <property type="entry name" value="Putative DNA-binding domain"/>
    <property type="match status" value="1"/>
</dbReference>
<evidence type="ECO:0000313" key="4">
    <source>
        <dbReference type="Proteomes" id="UP000198822"/>
    </source>
</evidence>
<dbReference type="InterPro" id="IPR000551">
    <property type="entry name" value="MerR-type_HTH_dom"/>
</dbReference>
<evidence type="ECO:0000313" key="3">
    <source>
        <dbReference type="EMBL" id="SDH86086.1"/>
    </source>
</evidence>
<dbReference type="Proteomes" id="UP000198822">
    <property type="component" value="Chromosome I"/>
</dbReference>
<dbReference type="PROSITE" id="PS50937">
    <property type="entry name" value="HTH_MERR_2"/>
    <property type="match status" value="1"/>
</dbReference>
<feature type="domain" description="HTH merR-type" evidence="2">
    <location>
        <begin position="2"/>
        <end position="71"/>
    </location>
</feature>
<evidence type="ECO:0000259" key="2">
    <source>
        <dbReference type="PROSITE" id="PS50937"/>
    </source>
</evidence>
<keyword evidence="4" id="KW-1185">Reference proteome</keyword>
<dbReference type="InterPro" id="IPR047057">
    <property type="entry name" value="MerR_fam"/>
</dbReference>
<proteinExistence type="predicted"/>
<dbReference type="GO" id="GO:0003677">
    <property type="term" value="F:DNA binding"/>
    <property type="evidence" value="ECO:0007669"/>
    <property type="project" value="UniProtKB-KW"/>
</dbReference>
<protein>
    <submittedName>
        <fullName evidence="3">DNA-binding transcriptional regulator, MerR family</fullName>
    </submittedName>
</protein>
<dbReference type="PANTHER" id="PTHR30204">
    <property type="entry name" value="REDOX-CYCLING DRUG-SENSING TRANSCRIPTIONAL ACTIVATOR SOXR"/>
    <property type="match status" value="1"/>
</dbReference>
<dbReference type="InterPro" id="IPR009061">
    <property type="entry name" value="DNA-bd_dom_put_sf"/>
</dbReference>